<dbReference type="AlphaFoldDB" id="A0AAV2N5I9"/>
<gene>
    <name evidence="1" type="ORF">LPLAT_LOCUS1311</name>
</gene>
<protein>
    <submittedName>
        <fullName evidence="1">Uncharacterized protein</fullName>
    </submittedName>
</protein>
<dbReference type="EMBL" id="OZ034833">
    <property type="protein sequence ID" value="CAL1674756.1"/>
    <property type="molecule type" value="Genomic_DNA"/>
</dbReference>
<sequence length="88" mass="10087">MPPRKIEKFAVRKAKWSKERSFQNSQLVITKYYQVLRRDRRIITSHFNAFGIMARLISELHELTKGSKGPSNPGRGQCHASILACSTI</sequence>
<accession>A0AAV2N5I9</accession>
<dbReference type="Proteomes" id="UP001497644">
    <property type="component" value="Chromosome 10"/>
</dbReference>
<name>A0AAV2N5I9_9HYME</name>
<organism evidence="1 2">
    <name type="scientific">Lasius platythorax</name>
    <dbReference type="NCBI Taxonomy" id="488582"/>
    <lineage>
        <taxon>Eukaryota</taxon>
        <taxon>Metazoa</taxon>
        <taxon>Ecdysozoa</taxon>
        <taxon>Arthropoda</taxon>
        <taxon>Hexapoda</taxon>
        <taxon>Insecta</taxon>
        <taxon>Pterygota</taxon>
        <taxon>Neoptera</taxon>
        <taxon>Endopterygota</taxon>
        <taxon>Hymenoptera</taxon>
        <taxon>Apocrita</taxon>
        <taxon>Aculeata</taxon>
        <taxon>Formicoidea</taxon>
        <taxon>Formicidae</taxon>
        <taxon>Formicinae</taxon>
        <taxon>Lasius</taxon>
        <taxon>Lasius</taxon>
    </lineage>
</organism>
<proteinExistence type="predicted"/>
<keyword evidence="2" id="KW-1185">Reference proteome</keyword>
<evidence type="ECO:0000313" key="1">
    <source>
        <dbReference type="EMBL" id="CAL1674756.1"/>
    </source>
</evidence>
<reference evidence="1" key="1">
    <citation type="submission" date="2024-04" db="EMBL/GenBank/DDBJ databases">
        <authorList>
            <consortium name="Molecular Ecology Group"/>
        </authorList>
    </citation>
    <scope>NUCLEOTIDE SEQUENCE</scope>
</reference>
<evidence type="ECO:0000313" key="2">
    <source>
        <dbReference type="Proteomes" id="UP001497644"/>
    </source>
</evidence>